<evidence type="ECO:0000256" key="1">
    <source>
        <dbReference type="ARBA" id="ARBA00010889"/>
    </source>
</evidence>
<dbReference type="RefSeq" id="WP_271283901.1">
    <property type="nucleotide sequence ID" value="NZ_JAMGZK010000053.1"/>
</dbReference>
<dbReference type="EMBL" id="JAMGZK010000053">
    <property type="protein sequence ID" value="MCU6666394.1"/>
    <property type="molecule type" value="Genomic_DNA"/>
</dbReference>
<dbReference type="AlphaFoldDB" id="A0A9J6QAV0"/>
<keyword evidence="3" id="KW-1185">Reference proteome</keyword>
<proteinExistence type="inferred from homology"/>
<name>A0A9J6QAV0_9ENTR</name>
<organism evidence="2 3">
    <name type="scientific">Silvania hatchlandensis</name>
    <dbReference type="NCBI Taxonomy" id="2926469"/>
    <lineage>
        <taxon>Bacteria</taxon>
        <taxon>Pseudomonadati</taxon>
        <taxon>Pseudomonadota</taxon>
        <taxon>Gammaproteobacteria</taxon>
        <taxon>Enterobacterales</taxon>
        <taxon>Enterobacteriaceae</taxon>
        <taxon>Silvania</taxon>
    </lineage>
</organism>
<evidence type="ECO:0000313" key="2">
    <source>
        <dbReference type="EMBL" id="MCU6666394.1"/>
    </source>
</evidence>
<gene>
    <name evidence="2" type="ORF">M8014_18835</name>
</gene>
<evidence type="ECO:0000313" key="3">
    <source>
        <dbReference type="Proteomes" id="UP001063816"/>
    </source>
</evidence>
<accession>A0A9J6QAV0</accession>
<protein>
    <submittedName>
        <fullName evidence="2">Addiction module toxin, GnsA/GnsB family</fullName>
    </submittedName>
</protein>
<sequence length="57" mass="6379">MKVEDLTQKAEEDIAALIAKKISELQKKTGKEVSEIQFVAREAMTGLEGYDVKIKLL</sequence>
<reference evidence="2" key="1">
    <citation type="submission" date="2022-05" db="EMBL/GenBank/DDBJ databases">
        <title>Description of a novel species of Leclercia; Leclercia tamurae and the Proposal for a Novel Genus Silvania gen. nov. Containing Two Novel Species Silvania hatchlandensis sp. nov. and Silvania confinis sp. nov. Isolated from the Rhizosphere of Oak.</title>
        <authorList>
            <person name="Maddock D.W."/>
            <person name="Brady C.L."/>
            <person name="Denman S."/>
            <person name="Arnold D."/>
        </authorList>
    </citation>
    <scope>NUCLEOTIDE SEQUENCE</scope>
    <source>
        <strain evidence="2">H19S6</strain>
    </source>
</reference>
<comment type="similarity">
    <text evidence="1">Belongs to the gns family.</text>
</comment>
<dbReference type="Pfam" id="PF08178">
    <property type="entry name" value="GnsAB_toxin"/>
    <property type="match status" value="1"/>
</dbReference>
<comment type="caution">
    <text evidence="2">The sequence shown here is derived from an EMBL/GenBank/DDBJ whole genome shotgun (WGS) entry which is preliminary data.</text>
</comment>
<dbReference type="InterPro" id="IPR012563">
    <property type="entry name" value="Gns"/>
</dbReference>
<dbReference type="Proteomes" id="UP001063816">
    <property type="component" value="Unassembled WGS sequence"/>
</dbReference>